<dbReference type="Gene3D" id="1.25.10.10">
    <property type="entry name" value="Leucine-rich Repeat Variant"/>
    <property type="match status" value="1"/>
</dbReference>
<evidence type="ECO:0000256" key="3">
    <source>
        <dbReference type="ARBA" id="ARBA00022737"/>
    </source>
</evidence>
<gene>
    <name evidence="10" type="primary">LOC102807804</name>
</gene>
<dbReference type="SUPFAM" id="SSF48371">
    <property type="entry name" value="ARM repeat"/>
    <property type="match status" value="1"/>
</dbReference>
<evidence type="ECO:0000313" key="10">
    <source>
        <dbReference type="RefSeq" id="XP_006819819.1"/>
    </source>
</evidence>
<keyword evidence="4" id="KW-0206">Cytoskeleton</keyword>
<keyword evidence="9" id="KW-1185">Reference proteome</keyword>
<comment type="subcellular location">
    <subcellularLocation>
        <location evidence="1">Cytoplasm</location>
        <location evidence="1">Cytoskeleton</location>
    </subcellularLocation>
</comment>
<evidence type="ECO:0000256" key="1">
    <source>
        <dbReference type="ARBA" id="ARBA00004245"/>
    </source>
</evidence>
<comment type="similarity">
    <text evidence="5">Belongs to the TOG/XMAP215 family.</text>
</comment>
<keyword evidence="2" id="KW-0963">Cytoplasm</keyword>
<evidence type="ECO:0000313" key="9">
    <source>
        <dbReference type="Proteomes" id="UP000694865"/>
    </source>
</evidence>
<dbReference type="Proteomes" id="UP000694865">
    <property type="component" value="Unplaced"/>
</dbReference>
<dbReference type="RefSeq" id="XP_006819819.1">
    <property type="nucleotide sequence ID" value="XM_006819756.1"/>
</dbReference>
<organism evidence="9 10">
    <name type="scientific">Saccoglossus kowalevskii</name>
    <name type="common">Acorn worm</name>
    <dbReference type="NCBI Taxonomy" id="10224"/>
    <lineage>
        <taxon>Eukaryota</taxon>
        <taxon>Metazoa</taxon>
        <taxon>Hemichordata</taxon>
        <taxon>Enteropneusta</taxon>
        <taxon>Harrimaniidae</taxon>
        <taxon>Saccoglossus</taxon>
    </lineage>
</organism>
<dbReference type="InterPro" id="IPR011989">
    <property type="entry name" value="ARM-like"/>
</dbReference>
<reference evidence="10" key="1">
    <citation type="submission" date="2025-08" db="UniProtKB">
        <authorList>
            <consortium name="RefSeq"/>
        </authorList>
    </citation>
    <scope>IDENTIFICATION</scope>
    <source>
        <tissue evidence="10">Testes</tissue>
    </source>
</reference>
<dbReference type="InterPro" id="IPR048491">
    <property type="entry name" value="XMAP215_CLASP_TOG"/>
</dbReference>
<feature type="domain" description="TOG" evidence="8">
    <location>
        <begin position="3"/>
        <end position="227"/>
    </location>
</feature>
<feature type="repeat" description="HEAT" evidence="6">
    <location>
        <begin position="163"/>
        <end position="201"/>
    </location>
</feature>
<dbReference type="SMART" id="SM01349">
    <property type="entry name" value="TOG"/>
    <property type="match status" value="1"/>
</dbReference>
<accession>A0ABM0MIH8</accession>
<dbReference type="GeneID" id="102807804"/>
<feature type="compositionally biased region" description="Polar residues" evidence="7">
    <location>
        <begin position="246"/>
        <end position="274"/>
    </location>
</feature>
<dbReference type="InterPro" id="IPR021133">
    <property type="entry name" value="HEAT_type_2"/>
</dbReference>
<feature type="region of interest" description="Disordered" evidence="7">
    <location>
        <begin position="229"/>
        <end position="274"/>
    </location>
</feature>
<evidence type="ECO:0000259" key="8">
    <source>
        <dbReference type="SMART" id="SM01349"/>
    </source>
</evidence>
<keyword evidence="3" id="KW-0677">Repeat</keyword>
<feature type="non-terminal residue" evidence="10">
    <location>
        <position position="274"/>
    </location>
</feature>
<dbReference type="InterPro" id="IPR045110">
    <property type="entry name" value="XMAP215"/>
</dbReference>
<dbReference type="InterPro" id="IPR034085">
    <property type="entry name" value="TOG"/>
</dbReference>
<sequence length="274" mass="30271">MSSFLDEVTIVVLQQDFHKRHQIGQELLEYLQNPANSLECENVGQLIDGLAHWVSASNYKVSLLGLECLGALAERMKDGFKVHISAVLPAVQDRLGDSKDAVRDQAQALIQKLMHPVSTPQYVFERVMRAFGHKNYRVREEVLLCLMQTINTFGATSLSLNKIVPSICKLLGDPNSQVRDTAINTLVEIYRHVGEKVRIDLGKKGIPSSRLSIIYAKFDDVKKSGRMIAQDTGVKSPGQDEVDSARVSTATRSKPRPSTGTIKKTTSSRVGNAP</sequence>
<dbReference type="InterPro" id="IPR016024">
    <property type="entry name" value="ARM-type_fold"/>
</dbReference>
<name>A0ABM0MIH8_SACKO</name>
<evidence type="ECO:0000256" key="6">
    <source>
        <dbReference type="PROSITE-ProRule" id="PRU00103"/>
    </source>
</evidence>
<evidence type="ECO:0000256" key="7">
    <source>
        <dbReference type="SAM" id="MobiDB-lite"/>
    </source>
</evidence>
<evidence type="ECO:0000256" key="4">
    <source>
        <dbReference type="ARBA" id="ARBA00023212"/>
    </source>
</evidence>
<protein>
    <submittedName>
        <fullName evidence="10">CLIP-associating protein 1-B-like</fullName>
    </submittedName>
</protein>
<dbReference type="Pfam" id="PF21041">
    <property type="entry name" value="XMAP215_CLASP_TOG"/>
    <property type="match status" value="1"/>
</dbReference>
<evidence type="ECO:0000256" key="5">
    <source>
        <dbReference type="ARBA" id="ARBA00025722"/>
    </source>
</evidence>
<dbReference type="PANTHER" id="PTHR12609">
    <property type="entry name" value="MICROTUBULE ASSOCIATED PROTEIN XMAP215"/>
    <property type="match status" value="1"/>
</dbReference>
<dbReference type="PROSITE" id="PS50077">
    <property type="entry name" value="HEAT_REPEAT"/>
    <property type="match status" value="1"/>
</dbReference>
<evidence type="ECO:0000256" key="2">
    <source>
        <dbReference type="ARBA" id="ARBA00022490"/>
    </source>
</evidence>
<proteinExistence type="inferred from homology"/>